<proteinExistence type="predicted"/>
<reference evidence="8" key="1">
    <citation type="journal article" date="2020" name="bioRxiv">
        <title>Whole genome comparisons of ergot fungi reveals the divergence and evolution of species within the genus Claviceps are the result of varying mechanisms driving genome evolution and host range expansion.</title>
        <authorList>
            <person name="Wyka S.A."/>
            <person name="Mondo S.J."/>
            <person name="Liu M."/>
            <person name="Dettman J."/>
            <person name="Nalam V."/>
            <person name="Broders K.D."/>
        </authorList>
    </citation>
    <scope>NUCLEOTIDE SEQUENCE</scope>
    <source>
        <strain evidence="8">CCC 489</strain>
    </source>
</reference>
<name>A0A8K0J833_9HYPO</name>
<feature type="compositionally biased region" description="Polar residues" evidence="6">
    <location>
        <begin position="426"/>
        <end position="437"/>
    </location>
</feature>
<evidence type="ECO:0000256" key="2">
    <source>
        <dbReference type="ARBA" id="ARBA00022723"/>
    </source>
</evidence>
<dbReference type="InterPro" id="IPR007219">
    <property type="entry name" value="XnlR_reg_dom"/>
</dbReference>
<evidence type="ECO:0000313" key="8">
    <source>
        <dbReference type="EMBL" id="KAG5925350.1"/>
    </source>
</evidence>
<dbReference type="GO" id="GO:0005634">
    <property type="term" value="C:nucleus"/>
    <property type="evidence" value="ECO:0007669"/>
    <property type="project" value="UniProtKB-SubCell"/>
</dbReference>
<accession>A0A8K0J833</accession>
<dbReference type="InterPro" id="IPR050815">
    <property type="entry name" value="TF_fung"/>
</dbReference>
<evidence type="ECO:0000259" key="7">
    <source>
        <dbReference type="Pfam" id="PF04082"/>
    </source>
</evidence>
<feature type="compositionally biased region" description="Low complexity" evidence="6">
    <location>
        <begin position="438"/>
        <end position="451"/>
    </location>
</feature>
<dbReference type="GO" id="GO:0006351">
    <property type="term" value="P:DNA-templated transcription"/>
    <property type="evidence" value="ECO:0007669"/>
    <property type="project" value="InterPro"/>
</dbReference>
<dbReference type="AlphaFoldDB" id="A0A8K0J833"/>
<evidence type="ECO:0000256" key="6">
    <source>
        <dbReference type="SAM" id="MobiDB-lite"/>
    </source>
</evidence>
<feature type="region of interest" description="Disordered" evidence="6">
    <location>
        <begin position="375"/>
        <end position="413"/>
    </location>
</feature>
<protein>
    <recommendedName>
        <fullName evidence="7">Xylanolytic transcriptional activator regulatory domain-containing protein</fullName>
    </recommendedName>
</protein>
<keyword evidence="3" id="KW-0805">Transcription regulation</keyword>
<keyword evidence="4" id="KW-0804">Transcription</keyword>
<dbReference type="GO" id="GO:0000981">
    <property type="term" value="F:DNA-binding transcription factor activity, RNA polymerase II-specific"/>
    <property type="evidence" value="ECO:0007669"/>
    <property type="project" value="InterPro"/>
</dbReference>
<dbReference type="Pfam" id="PF04082">
    <property type="entry name" value="Fungal_trans"/>
    <property type="match status" value="1"/>
</dbReference>
<comment type="subcellular location">
    <subcellularLocation>
        <location evidence="1">Nucleus</location>
    </subcellularLocation>
</comment>
<dbReference type="CDD" id="cd12148">
    <property type="entry name" value="fungal_TF_MHR"/>
    <property type="match status" value="1"/>
</dbReference>
<gene>
    <name evidence="8" type="ORF">E4U42_004385</name>
</gene>
<dbReference type="Proteomes" id="UP000811619">
    <property type="component" value="Unassembled WGS sequence"/>
</dbReference>
<evidence type="ECO:0000256" key="1">
    <source>
        <dbReference type="ARBA" id="ARBA00004123"/>
    </source>
</evidence>
<evidence type="ECO:0000256" key="4">
    <source>
        <dbReference type="ARBA" id="ARBA00023163"/>
    </source>
</evidence>
<evidence type="ECO:0000256" key="5">
    <source>
        <dbReference type="ARBA" id="ARBA00023242"/>
    </source>
</evidence>
<dbReference type="GO" id="GO:0008270">
    <property type="term" value="F:zinc ion binding"/>
    <property type="evidence" value="ECO:0007669"/>
    <property type="project" value="InterPro"/>
</dbReference>
<dbReference type="OrthoDB" id="39175at2759"/>
<feature type="region of interest" description="Disordered" evidence="6">
    <location>
        <begin position="426"/>
        <end position="460"/>
    </location>
</feature>
<evidence type="ECO:0000256" key="3">
    <source>
        <dbReference type="ARBA" id="ARBA00023015"/>
    </source>
</evidence>
<dbReference type="PANTHER" id="PTHR47338:SF27">
    <property type="entry name" value="ZN(II)2CYS6 TRANSCRIPTION FACTOR (EUROFUNG)"/>
    <property type="match status" value="1"/>
</dbReference>
<organism evidence="8 9">
    <name type="scientific">Claviceps africana</name>
    <dbReference type="NCBI Taxonomy" id="83212"/>
    <lineage>
        <taxon>Eukaryota</taxon>
        <taxon>Fungi</taxon>
        <taxon>Dikarya</taxon>
        <taxon>Ascomycota</taxon>
        <taxon>Pezizomycotina</taxon>
        <taxon>Sordariomycetes</taxon>
        <taxon>Hypocreomycetidae</taxon>
        <taxon>Hypocreales</taxon>
        <taxon>Clavicipitaceae</taxon>
        <taxon>Claviceps</taxon>
    </lineage>
</organism>
<evidence type="ECO:0000313" key="9">
    <source>
        <dbReference type="Proteomes" id="UP000811619"/>
    </source>
</evidence>
<sequence length="679" mass="74547">MAFALQLHKDVKDDTSSCGKKSPLSFVDREIRRRIMWACFLIDRFHSSGSDRPMFIKEESIQIQLPVKESYFQLDIPAETEKLDGSRKQLESHGDGQEAFLEDNMGVAAYTIRAIAVWGRILTQLNHGGKVKDCPDQSTYATLVQQVDDLQRSLPGSLQYSIDNLSLHMTEKTAGQFLLMHLSIQQNVIFLHNAALSWAASTAGEDFNSDFLAQARAKTVAAANSISGMLRDVERFKCNITAPFAGYCAFSATNIHILGIFSDNASVKATAEVNAAINIRFLRKMMRYWGMFHWMVENIRTRYRHAVDASRSGKPFVQGSGEWPTLQFADWLSRYPHGVSDVDAVEPNAQLRAERGADAVLEQKPELQSVEEYFTRLTSPSSTEGKGASHDPANKRRQMTMKSSESVSSSSYANGRKISDASMALSDTGSLKNSGRRANSGQQSAAANGSAPTTGYNSVPLSHVRNPPYAAISPVSPAQASPFPALGPGQPPFFGQDVLQMNNIDHRGSVDLSHNMDLVGVPFGYGLSGGQHTMDPGLANWRVKHDIDNKMLAHNQQAIKVNSAHPPPCHLHSHGTIGADGLVKFNDGDLSAAWYMPFDMDPRADFQDTSIFKRHGSSSDYGLLTTHIIIRETGGAEGFISDSHGAKSPWKKTLSASETLLAKTLLAKQEEAPERKKTE</sequence>
<dbReference type="EMBL" id="SRPY01000383">
    <property type="protein sequence ID" value="KAG5925350.1"/>
    <property type="molecule type" value="Genomic_DNA"/>
</dbReference>
<keyword evidence="2" id="KW-0479">Metal-binding</keyword>
<keyword evidence="9" id="KW-1185">Reference proteome</keyword>
<dbReference type="PANTHER" id="PTHR47338">
    <property type="entry name" value="ZN(II)2CYS6 TRANSCRIPTION FACTOR (EUROFUNG)-RELATED"/>
    <property type="match status" value="1"/>
</dbReference>
<dbReference type="GO" id="GO:0003677">
    <property type="term" value="F:DNA binding"/>
    <property type="evidence" value="ECO:0007669"/>
    <property type="project" value="InterPro"/>
</dbReference>
<comment type="caution">
    <text evidence="8">The sequence shown here is derived from an EMBL/GenBank/DDBJ whole genome shotgun (WGS) entry which is preliminary data.</text>
</comment>
<feature type="domain" description="Xylanolytic transcriptional activator regulatory" evidence="7">
    <location>
        <begin position="1"/>
        <end position="84"/>
    </location>
</feature>
<keyword evidence="5" id="KW-0539">Nucleus</keyword>